<evidence type="ECO:0000256" key="6">
    <source>
        <dbReference type="ARBA" id="ARBA00022448"/>
    </source>
</evidence>
<keyword evidence="9 18" id="KW-0999">Mitochondrion inner membrane</keyword>
<dbReference type="EC" id="7.1.1.2" evidence="4 18"/>
<proteinExistence type="inferred from homology"/>
<sequence>MMKLYKILFFNSLIMGTVIAISSYSWLSMWMGLEINLLSFIPIMSSTKNIYSTESSIKYFLTQALASLILMFSIIILLIKNEFIAPTMNSLILMMMNSALLTKLGAAPFHFWFPEVIEGLSWTNSLILMTWQKIAPMSLIMNTSPNWLFMSAIIVISMTIGGVMGLNQTSLRKLLAFSSINHIGWMLAAMMISMSSWTWYFITYSLLTLNLTLIMKWNKSFLMKQVMNSQMSNKLIKLSFMINFLSLGGLPPFIGFMPKWLVIKSLMSNEQITLSIIMVTLTLISLYIYLRILFSSLILINSESKINFKSTMYWTLSSINVTTSILIVISTLILTSFKDLS</sequence>
<feature type="transmembrane region" description="Helical" evidence="18">
    <location>
        <begin position="274"/>
        <end position="300"/>
    </location>
</feature>
<evidence type="ECO:0000256" key="18">
    <source>
        <dbReference type="RuleBase" id="RU003403"/>
    </source>
</evidence>
<evidence type="ECO:0000256" key="11">
    <source>
        <dbReference type="ARBA" id="ARBA00022982"/>
    </source>
</evidence>
<geneLocation type="mitochondrion" evidence="20"/>
<dbReference type="InterPro" id="IPR001750">
    <property type="entry name" value="ND/Mrp_TM"/>
</dbReference>
<keyword evidence="10 18" id="KW-1278">Translocase</keyword>
<keyword evidence="7 18" id="KW-0679">Respiratory chain</keyword>
<keyword evidence="13 18" id="KW-0520">NAD</keyword>
<dbReference type="Pfam" id="PF00361">
    <property type="entry name" value="Proton_antipo_M"/>
    <property type="match status" value="1"/>
</dbReference>
<dbReference type="GO" id="GO:0006120">
    <property type="term" value="P:mitochondrial electron transport, NADH to ubiquinone"/>
    <property type="evidence" value="ECO:0007669"/>
    <property type="project" value="InterPro"/>
</dbReference>
<evidence type="ECO:0000256" key="3">
    <source>
        <dbReference type="ARBA" id="ARBA00007012"/>
    </source>
</evidence>
<dbReference type="GO" id="GO:0005743">
    <property type="term" value="C:mitochondrial inner membrane"/>
    <property type="evidence" value="ECO:0007669"/>
    <property type="project" value="UniProtKB-SubCell"/>
</dbReference>
<evidence type="ECO:0000256" key="15">
    <source>
        <dbReference type="ARBA" id="ARBA00023128"/>
    </source>
</evidence>
<evidence type="ECO:0000256" key="4">
    <source>
        <dbReference type="ARBA" id="ARBA00012944"/>
    </source>
</evidence>
<feature type="transmembrane region" description="Helical" evidence="18">
    <location>
        <begin position="174"/>
        <end position="192"/>
    </location>
</feature>
<evidence type="ECO:0000256" key="5">
    <source>
        <dbReference type="ARBA" id="ARBA00021008"/>
    </source>
</evidence>
<keyword evidence="11 18" id="KW-0249">Electron transport</keyword>
<dbReference type="AlphaFoldDB" id="A0A0S2MS06"/>
<evidence type="ECO:0000313" key="20">
    <source>
        <dbReference type="EMBL" id="ALO77515.1"/>
    </source>
</evidence>
<evidence type="ECO:0000256" key="16">
    <source>
        <dbReference type="ARBA" id="ARBA00023136"/>
    </source>
</evidence>
<reference evidence="20" key="1">
    <citation type="submission" date="2012-06" db="EMBL/GenBank/DDBJ databases">
        <title>Mitogenomics of the Coleoptera under dense taxon sampling.</title>
        <authorList>
            <person name="Timmermans M.J.T.N."/>
            <person name="Lim J."/>
            <person name="Dodsworth S."/>
            <person name="Haran J."/>
            <person name="Ahrens D."/>
            <person name="Bocak L."/>
            <person name="London A."/>
            <person name="Culverwell L."/>
            <person name="Vogler A.P."/>
        </authorList>
    </citation>
    <scope>NUCLEOTIDE SEQUENCE</scope>
</reference>
<feature type="transmembrane region" description="Helical" evidence="18">
    <location>
        <begin position="312"/>
        <end position="337"/>
    </location>
</feature>
<comment type="function">
    <text evidence="1">Core subunit of the mitochondrial membrane respiratory chain NADH dehydrogenase (Complex I) that is believed to belong to the minimal assembly required for catalysis. Complex I functions in the transfer of electrons from NADH to the respiratory chain. The immediate electron acceptor for the enzyme is believed to be ubiquinone.</text>
</comment>
<evidence type="ECO:0000256" key="2">
    <source>
        <dbReference type="ARBA" id="ARBA00004448"/>
    </source>
</evidence>
<keyword evidence="6" id="KW-0813">Transport</keyword>
<keyword evidence="12 18" id="KW-1133">Transmembrane helix</keyword>
<keyword evidence="15 18" id="KW-0496">Mitochondrion</keyword>
<feature type="transmembrane region" description="Helical" evidence="18">
    <location>
        <begin position="147"/>
        <end position="167"/>
    </location>
</feature>
<dbReference type="InterPro" id="IPR003917">
    <property type="entry name" value="NADH_UbQ_OxRdtase_chain2"/>
</dbReference>
<keyword evidence="8 18" id="KW-0812">Transmembrane</keyword>
<evidence type="ECO:0000256" key="10">
    <source>
        <dbReference type="ARBA" id="ARBA00022967"/>
    </source>
</evidence>
<gene>
    <name evidence="20" type="primary">nad2</name>
</gene>
<feature type="transmembrane region" description="Helical" evidence="18">
    <location>
        <begin position="198"/>
        <end position="215"/>
    </location>
</feature>
<organism evidence="20">
    <name type="scientific">Mordellidae sp. GENSP01</name>
    <dbReference type="NCBI Taxonomy" id="1205565"/>
    <lineage>
        <taxon>Eukaryota</taxon>
        <taxon>Metazoa</taxon>
        <taxon>Ecdysozoa</taxon>
        <taxon>Arthropoda</taxon>
        <taxon>Hexapoda</taxon>
        <taxon>Insecta</taxon>
        <taxon>Pterygota</taxon>
        <taxon>Neoptera</taxon>
        <taxon>Endopterygota</taxon>
        <taxon>Coleoptera</taxon>
        <taxon>Polyphaga</taxon>
        <taxon>Cucujiformia</taxon>
        <taxon>Mordellidae</taxon>
    </lineage>
</organism>
<accession>A0A0S2MS06</accession>
<feature type="transmembrane region" description="Helical" evidence="18">
    <location>
        <begin position="7"/>
        <end position="27"/>
    </location>
</feature>
<keyword evidence="14 18" id="KW-0830">Ubiquinone</keyword>
<feature type="transmembrane region" description="Helical" evidence="18">
    <location>
        <begin position="91"/>
        <end position="113"/>
    </location>
</feature>
<comment type="catalytic activity">
    <reaction evidence="17 18">
        <text>a ubiquinone + NADH + 5 H(+)(in) = a ubiquinol + NAD(+) + 4 H(+)(out)</text>
        <dbReference type="Rhea" id="RHEA:29091"/>
        <dbReference type="Rhea" id="RHEA-COMP:9565"/>
        <dbReference type="Rhea" id="RHEA-COMP:9566"/>
        <dbReference type="ChEBI" id="CHEBI:15378"/>
        <dbReference type="ChEBI" id="CHEBI:16389"/>
        <dbReference type="ChEBI" id="CHEBI:17976"/>
        <dbReference type="ChEBI" id="CHEBI:57540"/>
        <dbReference type="ChEBI" id="CHEBI:57945"/>
        <dbReference type="EC" id="7.1.1.2"/>
    </reaction>
</comment>
<protein>
    <recommendedName>
        <fullName evidence="5 18">NADH-ubiquinone oxidoreductase chain 2</fullName>
        <ecNumber evidence="4 18">7.1.1.2</ecNumber>
    </recommendedName>
</protein>
<evidence type="ECO:0000259" key="19">
    <source>
        <dbReference type="Pfam" id="PF00361"/>
    </source>
</evidence>
<evidence type="ECO:0000256" key="8">
    <source>
        <dbReference type="ARBA" id="ARBA00022692"/>
    </source>
</evidence>
<name>A0A0S2MS06_9CUCU</name>
<dbReference type="EMBL" id="JX412844">
    <property type="protein sequence ID" value="ALO77515.1"/>
    <property type="molecule type" value="Genomic_DNA"/>
</dbReference>
<feature type="domain" description="NADH:quinone oxidoreductase/Mrp antiporter transmembrane" evidence="19">
    <location>
        <begin position="23"/>
        <end position="285"/>
    </location>
</feature>
<dbReference type="InterPro" id="IPR050175">
    <property type="entry name" value="Complex_I_Subunit_2"/>
</dbReference>
<evidence type="ECO:0000256" key="17">
    <source>
        <dbReference type="ARBA" id="ARBA00049551"/>
    </source>
</evidence>
<comment type="function">
    <text evidence="18">Core subunit of the mitochondrial membrane respiratory chain NADH dehydrogenase (Complex I) which catalyzes electron transfer from NADH through the respiratory chain, using ubiquinone as an electron acceptor. Essential for the catalytic activity and assembly of complex I.</text>
</comment>
<evidence type="ECO:0000256" key="7">
    <source>
        <dbReference type="ARBA" id="ARBA00022660"/>
    </source>
</evidence>
<dbReference type="PANTHER" id="PTHR46552:SF1">
    <property type="entry name" value="NADH-UBIQUINONE OXIDOREDUCTASE CHAIN 2"/>
    <property type="match status" value="1"/>
</dbReference>
<evidence type="ECO:0000256" key="14">
    <source>
        <dbReference type="ARBA" id="ARBA00023075"/>
    </source>
</evidence>
<feature type="transmembrane region" description="Helical" evidence="18">
    <location>
        <begin position="235"/>
        <end position="254"/>
    </location>
</feature>
<evidence type="ECO:0000256" key="9">
    <source>
        <dbReference type="ARBA" id="ARBA00022792"/>
    </source>
</evidence>
<dbReference type="PRINTS" id="PR01436">
    <property type="entry name" value="NADHDHGNASE2"/>
</dbReference>
<evidence type="ECO:0000256" key="1">
    <source>
        <dbReference type="ARBA" id="ARBA00003257"/>
    </source>
</evidence>
<comment type="subcellular location">
    <subcellularLocation>
        <location evidence="2 18">Mitochondrion inner membrane</location>
        <topology evidence="2 18">Multi-pass membrane protein</topology>
    </subcellularLocation>
</comment>
<feature type="transmembrane region" description="Helical" evidence="18">
    <location>
        <begin position="59"/>
        <end position="79"/>
    </location>
</feature>
<evidence type="ECO:0000256" key="13">
    <source>
        <dbReference type="ARBA" id="ARBA00023027"/>
    </source>
</evidence>
<dbReference type="PANTHER" id="PTHR46552">
    <property type="entry name" value="NADH-UBIQUINONE OXIDOREDUCTASE CHAIN 2"/>
    <property type="match status" value="1"/>
</dbReference>
<keyword evidence="16 18" id="KW-0472">Membrane</keyword>
<evidence type="ECO:0000256" key="12">
    <source>
        <dbReference type="ARBA" id="ARBA00022989"/>
    </source>
</evidence>
<comment type="similarity">
    <text evidence="3 18">Belongs to the complex I subunit 2 family.</text>
</comment>
<dbReference type="GO" id="GO:0008137">
    <property type="term" value="F:NADH dehydrogenase (ubiquinone) activity"/>
    <property type="evidence" value="ECO:0007669"/>
    <property type="project" value="UniProtKB-EC"/>
</dbReference>